<dbReference type="AlphaFoldDB" id="A0A4S8QPP5"/>
<evidence type="ECO:0000259" key="3">
    <source>
        <dbReference type="Pfam" id="PF07859"/>
    </source>
</evidence>
<feature type="transmembrane region" description="Helical" evidence="2">
    <location>
        <begin position="30"/>
        <end position="55"/>
    </location>
</feature>
<evidence type="ECO:0000256" key="2">
    <source>
        <dbReference type="SAM" id="Phobius"/>
    </source>
</evidence>
<dbReference type="EMBL" id="PQXL01000417">
    <property type="protein sequence ID" value="THV46091.1"/>
    <property type="molecule type" value="Genomic_DNA"/>
</dbReference>
<keyword evidence="2" id="KW-1133">Transmembrane helix</keyword>
<evidence type="ECO:0000313" key="4">
    <source>
        <dbReference type="EMBL" id="THV46091.1"/>
    </source>
</evidence>
<protein>
    <recommendedName>
        <fullName evidence="3">Alpha/beta hydrolase fold-3 domain-containing protein</fullName>
    </recommendedName>
</protein>
<dbReference type="GO" id="GO:0016787">
    <property type="term" value="F:hydrolase activity"/>
    <property type="evidence" value="ECO:0007669"/>
    <property type="project" value="UniProtKB-KW"/>
</dbReference>
<organism evidence="4 5">
    <name type="scientific">Botrytis galanthina</name>
    <dbReference type="NCBI Taxonomy" id="278940"/>
    <lineage>
        <taxon>Eukaryota</taxon>
        <taxon>Fungi</taxon>
        <taxon>Dikarya</taxon>
        <taxon>Ascomycota</taxon>
        <taxon>Pezizomycotina</taxon>
        <taxon>Leotiomycetes</taxon>
        <taxon>Helotiales</taxon>
        <taxon>Sclerotiniaceae</taxon>
        <taxon>Botrytis</taxon>
    </lineage>
</organism>
<keyword evidence="5" id="KW-1185">Reference proteome</keyword>
<gene>
    <name evidence="4" type="ORF">BGAL_0417g00020</name>
</gene>
<dbReference type="PANTHER" id="PTHR48081:SF8">
    <property type="entry name" value="ALPHA_BETA HYDROLASE FOLD-3 DOMAIN-CONTAINING PROTEIN-RELATED"/>
    <property type="match status" value="1"/>
</dbReference>
<reference evidence="4 5" key="1">
    <citation type="submission" date="2017-12" db="EMBL/GenBank/DDBJ databases">
        <title>Comparative genomics of Botrytis spp.</title>
        <authorList>
            <person name="Valero-Jimenez C.A."/>
            <person name="Tapia P."/>
            <person name="Veloso J."/>
            <person name="Silva-Moreno E."/>
            <person name="Staats M."/>
            <person name="Valdes J.H."/>
            <person name="Van Kan J.A.L."/>
        </authorList>
    </citation>
    <scope>NUCLEOTIDE SEQUENCE [LARGE SCALE GENOMIC DNA]</scope>
    <source>
        <strain evidence="4 5">MUCL435</strain>
    </source>
</reference>
<dbReference type="SUPFAM" id="SSF53474">
    <property type="entry name" value="alpha/beta-Hydrolases"/>
    <property type="match status" value="1"/>
</dbReference>
<dbReference type="Proteomes" id="UP000308671">
    <property type="component" value="Unassembled WGS sequence"/>
</dbReference>
<feature type="domain" description="Alpha/beta hydrolase fold-3" evidence="3">
    <location>
        <begin position="160"/>
        <end position="374"/>
    </location>
</feature>
<evidence type="ECO:0000256" key="1">
    <source>
        <dbReference type="ARBA" id="ARBA00022801"/>
    </source>
</evidence>
<proteinExistence type="predicted"/>
<dbReference type="InterPro" id="IPR013094">
    <property type="entry name" value="AB_hydrolase_3"/>
</dbReference>
<name>A0A4S8QPP5_9HELO</name>
<evidence type="ECO:0000313" key="5">
    <source>
        <dbReference type="Proteomes" id="UP000308671"/>
    </source>
</evidence>
<dbReference type="Gene3D" id="3.40.50.1820">
    <property type="entry name" value="alpha/beta hydrolase"/>
    <property type="match status" value="1"/>
</dbReference>
<accession>A0A4S8QPP5</accession>
<sequence length="401" mass="45139">MRVPHPTNSHIRAWQRTSRFTQHCYRVARLLYSLVIVTPQIPLVFLSVLFSLSYYGRPHWSFTYRASLLIGSHIAWSLNPGTQPLKDVLSFPARCSIPKLTDNQNVQLEVIPPVDELWLKGDASHPIIKLESCPCFWQWTRDLSPPVGDTSSPLSQRKIMMYFVGGGMVQGHPLTSSIPWRVMQKTNIPIFGVNFRKCVTAKTAFPAALQDALSAFYFLLEMGYRQENISIMGDSGGAGIVVTLLLYLNRYGLSMPENAVLISPFVDLASRFDGKGVGEEEEKSLLELDFMNNEMLAMAGYQYCENRPELRETLLSPARGMLPEGYKFEGLCRCMVVRGDAEAFCSGIQKFVNHLRQAGVKVEVVVGKDEVHDFPIFSKADGPYEFFGRVARFLEGDGIYD</sequence>
<dbReference type="InterPro" id="IPR050300">
    <property type="entry name" value="GDXG_lipolytic_enzyme"/>
</dbReference>
<dbReference type="InterPro" id="IPR029058">
    <property type="entry name" value="AB_hydrolase_fold"/>
</dbReference>
<comment type="caution">
    <text evidence="4">The sequence shown here is derived from an EMBL/GenBank/DDBJ whole genome shotgun (WGS) entry which is preliminary data.</text>
</comment>
<dbReference type="OrthoDB" id="2152029at2759"/>
<dbReference type="Pfam" id="PF07859">
    <property type="entry name" value="Abhydrolase_3"/>
    <property type="match status" value="1"/>
</dbReference>
<dbReference type="PANTHER" id="PTHR48081">
    <property type="entry name" value="AB HYDROLASE SUPERFAMILY PROTEIN C4A8.06C"/>
    <property type="match status" value="1"/>
</dbReference>
<keyword evidence="2" id="KW-0472">Membrane</keyword>
<keyword evidence="1" id="KW-0378">Hydrolase</keyword>
<keyword evidence="2" id="KW-0812">Transmembrane</keyword>